<dbReference type="GO" id="GO:0003729">
    <property type="term" value="F:mRNA binding"/>
    <property type="evidence" value="ECO:0007669"/>
    <property type="project" value="TreeGrafter"/>
</dbReference>
<dbReference type="HAMAP" id="MF_03013">
    <property type="entry name" value="CLU"/>
    <property type="match status" value="1"/>
</dbReference>
<evidence type="ECO:0000256" key="1">
    <source>
        <dbReference type="ARBA" id="ARBA00022490"/>
    </source>
</evidence>
<keyword evidence="1 2" id="KW-0963">Cytoplasm</keyword>
<evidence type="ECO:0000256" key="3">
    <source>
        <dbReference type="SAM" id="MobiDB-lite"/>
    </source>
</evidence>
<keyword evidence="5" id="KW-0396">Initiation factor</keyword>
<feature type="compositionally biased region" description="Basic residues" evidence="3">
    <location>
        <begin position="1415"/>
        <end position="1425"/>
    </location>
</feature>
<comment type="similarity">
    <text evidence="2">Belongs to the CLU family.</text>
</comment>
<feature type="compositionally biased region" description="Low complexity" evidence="3">
    <location>
        <begin position="1373"/>
        <end position="1384"/>
    </location>
</feature>
<dbReference type="CDD" id="cd15466">
    <property type="entry name" value="CLU-central"/>
    <property type="match status" value="1"/>
</dbReference>
<dbReference type="GO" id="GO:0048312">
    <property type="term" value="P:intracellular distribution of mitochondria"/>
    <property type="evidence" value="ECO:0007669"/>
    <property type="project" value="TreeGrafter"/>
</dbReference>
<dbReference type="Pfam" id="PF13236">
    <property type="entry name" value="CLU"/>
    <property type="match status" value="1"/>
</dbReference>
<feature type="region of interest" description="Disordered" evidence="3">
    <location>
        <begin position="1406"/>
        <end position="1425"/>
    </location>
</feature>
<dbReference type="Proteomes" id="UP000006757">
    <property type="component" value="Unassembled WGS sequence"/>
</dbReference>
<dbReference type="GO" id="GO:0007005">
    <property type="term" value="P:mitochondrion organization"/>
    <property type="evidence" value="ECO:0007669"/>
    <property type="project" value="UniProtKB-UniRule"/>
</dbReference>
<dbReference type="Pfam" id="PF13424">
    <property type="entry name" value="TPR_12"/>
    <property type="match status" value="1"/>
</dbReference>
<feature type="domain" description="Clu" evidence="4">
    <location>
        <begin position="406"/>
        <end position="679"/>
    </location>
</feature>
<gene>
    <name evidence="2" type="primary">CLU1</name>
    <name evidence="2" type="synonym">TIF31</name>
    <name evidence="5" type="ORF">A1Q2_08233</name>
</gene>
<feature type="compositionally biased region" description="Polar residues" evidence="3">
    <location>
        <begin position="49"/>
        <end position="59"/>
    </location>
</feature>
<dbReference type="InterPro" id="IPR033646">
    <property type="entry name" value="CLU-central"/>
</dbReference>
<feature type="compositionally biased region" description="Basic and acidic residues" evidence="3">
    <location>
        <begin position="1"/>
        <end position="10"/>
    </location>
</feature>
<dbReference type="HOGENOM" id="CLU_003256_2_0_1"/>
<comment type="subcellular location">
    <subcellularLocation>
        <location evidence="2">Cytoplasm</location>
    </subcellularLocation>
</comment>
<dbReference type="GO" id="GO:0005737">
    <property type="term" value="C:cytoplasm"/>
    <property type="evidence" value="ECO:0007669"/>
    <property type="project" value="UniProtKB-SubCell"/>
</dbReference>
<evidence type="ECO:0000256" key="2">
    <source>
        <dbReference type="HAMAP-Rule" id="MF_03013"/>
    </source>
</evidence>
<feature type="compositionally biased region" description="Basic and acidic residues" evidence="3">
    <location>
        <begin position="733"/>
        <end position="744"/>
    </location>
</feature>
<dbReference type="GO" id="GO:0003743">
    <property type="term" value="F:translation initiation factor activity"/>
    <property type="evidence" value="ECO:0007669"/>
    <property type="project" value="UniProtKB-KW"/>
</dbReference>
<accession>K1VEM1</accession>
<dbReference type="SUPFAM" id="SSF48452">
    <property type="entry name" value="TPR-like"/>
    <property type="match status" value="1"/>
</dbReference>
<dbReference type="InterPro" id="IPR027523">
    <property type="entry name" value="CLU_prot"/>
</dbReference>
<evidence type="ECO:0000313" key="5">
    <source>
        <dbReference type="EMBL" id="EKC97496.1"/>
    </source>
</evidence>
<dbReference type="Gene3D" id="1.25.40.10">
    <property type="entry name" value="Tetratricopeptide repeat domain"/>
    <property type="match status" value="1"/>
</dbReference>
<feature type="region of interest" description="Disordered" evidence="3">
    <location>
        <begin position="1325"/>
        <end position="1398"/>
    </location>
</feature>
<sequence>MSANEAKPEAVPEAVPETVAQEAPAEGAEGEAAEEQPQLPPVYVRLPKPNSSRTLPKATGTENYSSLKLYSQPSETVQDLKLAVSEWIGGYWLGPYSLRLPGQPGEALSQSKDGVDVHAGEKLSEWLEIGDVFAHVPEEGDRSLEVVKEPYTEATARAAVVRLLDYIEPSGTSVHTLSTPIGVAPGATIFESVRDGKVTAQTGGLAAPVYEEVEAQVPTGGKKGKGAKKETIKIKKEIPAENLHAFSDWKEEWQSLPLSKLPVAQAPLEVLPCLRSIQLSPFNPPPAHLRQKGHQLYLQVSILEGDVYTLVCNSRGWYVSKSNVNHFDPAPRAAADGSIPAPTHSLIDLLHTLSPLFSERIFALPSLSSKPPALDPLSTVAIPQAEPAYPWLISAPKPDTVPDVLRTQLAYLHTGATVPEALDSSRDWNEEIQGVKELPHSTMQERVFRERMAQKTWSEFTQASLRAIQAVSRGDVIPLNSNEPSRSHMWLASNIFVTKAIDSIDAYAHLGGDAAAHVSHAKDAEGVKLLNRLDVDGAYLLGHTVIDWQGDRWVCQSVLPGIFSRREPAPEAAAEEPAEGEDKKEDWVKVEGEGADASNPLIIYGVDSEQTGTIHWDEATHKIMEQIAAQQRLAPHKVKSGDDEREFYASAEVKGLRGSDGRRYLLDLPRLNPVDIEWLEKDYNGKLAGPEGAEGDAPTYPHRMALLRTELVELFWESELKRWARKVAEEQAAKKKAEESDKPAAEGAAEGAEGEEKKDEQPKETEEPAIDPETIASLKDFELRFNPDAFVDSLPEEGATTFGPAKYADESDPSIKAVRDASVFLRTIAVPAVALDVLTGAATGIMDGISLTRHLHARGINMRYLGHLAATIDTFSKGKDGEKRESSGYLKSLKDIVQHEMVFRASKHVLRRLVRDLLPEQVPAAVAHFLNVLLGTEVNPAPKAVYERSDVGPAKEPEYVSLTPEQLRAELIEEIETRFRWKLDESFLTQGLRKPQLLRELASRFAFQLAQRDYAFTSEDAAAEPEAPKAAKGKKNAKAAASAIKRSTTFEPADILTLVPVIRSTAPAVTVAEEIFEAGRATINRGQVELGLEFMLEGIQLFESIHTVIHPEVAAAYNQYASTLHQLARIKIQQMAAQENADPEAPLGLDIATGLRLQRQAVIIAERTLGVYHPDTLAYYFQLAMLENLEGNSKASLTYFRHILLLWGVIYGGQHPEIATIISNAGIVLQALNEHSASVVLLKQSAARARAAFGDKHTQYAAALHQLTQAHFLGGDFPAALEASEAAHAIFKDAYGEDNAQTKEVGKNAELLRAVIDNVERQKQAQDAMRAQQQQRLAQATAAARSSASARKTAGSAAGQRIASGAKLPGQLAQTAQQAQAQTQSKSGKKSRIGERGEEAIDDLVNYIQGNAGKNGKKGKKASKK</sequence>
<name>K1VEM1_TRIAC</name>
<dbReference type="STRING" id="1220162.K1VEM1"/>
<dbReference type="Pfam" id="PF12807">
    <property type="entry name" value="eIF3_p135"/>
    <property type="match status" value="1"/>
</dbReference>
<comment type="function">
    <text evidence="2">mRNA-binding protein involved in proper cytoplasmic distribution of mitochondria.</text>
</comment>
<dbReference type="OrthoDB" id="771227at2759"/>
<proteinExistence type="inferred from homology"/>
<keyword evidence="6" id="KW-1185">Reference proteome</keyword>
<dbReference type="PROSITE" id="PS51823">
    <property type="entry name" value="CLU"/>
    <property type="match status" value="1"/>
</dbReference>
<feature type="region of interest" description="Disordered" evidence="3">
    <location>
        <begin position="1"/>
        <end position="59"/>
    </location>
</feature>
<dbReference type="OMA" id="HPVWDKD"/>
<keyword evidence="2" id="KW-0694">RNA-binding</keyword>
<dbReference type="SUPFAM" id="SSF103107">
    <property type="entry name" value="Hypothetical protein c14orf129, hspc210"/>
    <property type="match status" value="1"/>
</dbReference>
<dbReference type="InterPro" id="IPR025697">
    <property type="entry name" value="CLU_dom"/>
</dbReference>
<evidence type="ECO:0000313" key="6">
    <source>
        <dbReference type="Proteomes" id="UP000006757"/>
    </source>
</evidence>
<dbReference type="eggNOG" id="KOG1839">
    <property type="taxonomic scope" value="Eukaryota"/>
</dbReference>
<dbReference type="PANTHER" id="PTHR12601:SF6">
    <property type="entry name" value="CLUSTERED MITOCHONDRIA PROTEIN HOMOLOG"/>
    <property type="match status" value="1"/>
</dbReference>
<evidence type="ECO:0000259" key="4">
    <source>
        <dbReference type="PROSITE" id="PS51823"/>
    </source>
</evidence>
<dbReference type="EMBL" id="AMBO01000410">
    <property type="protein sequence ID" value="EKC97496.1"/>
    <property type="molecule type" value="Genomic_DNA"/>
</dbReference>
<feature type="compositionally biased region" description="Low complexity" evidence="3">
    <location>
        <begin position="1325"/>
        <end position="1358"/>
    </location>
</feature>
<dbReference type="FunCoup" id="K1VEM1">
    <property type="interactions" value="397"/>
</dbReference>
<dbReference type="PANTHER" id="PTHR12601">
    <property type="entry name" value="EUKARYOTIC TRANSLATION INITIATION FACTOR 3 SUBUNIT EIF-3"/>
    <property type="match status" value="1"/>
</dbReference>
<comment type="caution">
    <text evidence="5">The sequence shown here is derived from an EMBL/GenBank/DDBJ whole genome shotgun (WGS) entry which is preliminary data.</text>
</comment>
<feature type="region of interest" description="Disordered" evidence="3">
    <location>
        <begin position="733"/>
        <end position="773"/>
    </location>
</feature>
<dbReference type="InParanoid" id="K1VEM1"/>
<protein>
    <recommendedName>
        <fullName evidence="2">Clustered mitochondria protein homolog</fullName>
    </recommendedName>
    <alternativeName>
        <fullName evidence="2">Protein TIF31 homolog</fullName>
    </alternativeName>
</protein>
<reference evidence="5 6" key="1">
    <citation type="journal article" date="2012" name="Eukaryot. Cell">
        <title>Genome sequence of the Trichosporon asahii environmental strain CBS 8904.</title>
        <authorList>
            <person name="Yang R.Y."/>
            <person name="Li H.T."/>
            <person name="Zhu H."/>
            <person name="Zhou G.P."/>
            <person name="Wang M."/>
            <person name="Wang L."/>
        </authorList>
    </citation>
    <scope>NUCLEOTIDE SEQUENCE [LARGE SCALE GENOMIC DNA]</scope>
    <source>
        <strain evidence="5 6">CBS 8904</strain>
    </source>
</reference>
<feature type="region of interest" description="Disordered" evidence="3">
    <location>
        <begin position="567"/>
        <end position="586"/>
    </location>
</feature>
<comment type="subunit">
    <text evidence="2">May associate with the eukaryotic translation initiation factor 3 (eIF-3) complex.</text>
</comment>
<keyword evidence="5" id="KW-0648">Protein biosynthesis</keyword>
<dbReference type="InterPro" id="IPR011990">
    <property type="entry name" value="TPR-like_helical_dom_sf"/>
</dbReference>
<dbReference type="InterPro" id="IPR023231">
    <property type="entry name" value="GSKIP_dom_sf"/>
</dbReference>
<feature type="compositionally biased region" description="Basic and acidic residues" evidence="3">
    <location>
        <begin position="754"/>
        <end position="766"/>
    </location>
</feature>
<organism evidence="5 6">
    <name type="scientific">Trichosporon asahii var. asahii (strain CBS 8904)</name>
    <name type="common">Yeast</name>
    <dbReference type="NCBI Taxonomy" id="1220162"/>
    <lineage>
        <taxon>Eukaryota</taxon>
        <taxon>Fungi</taxon>
        <taxon>Dikarya</taxon>
        <taxon>Basidiomycota</taxon>
        <taxon>Agaricomycotina</taxon>
        <taxon>Tremellomycetes</taxon>
        <taxon>Trichosporonales</taxon>
        <taxon>Trichosporonaceae</taxon>
        <taxon>Trichosporon</taxon>
    </lineage>
</organism>